<dbReference type="Proteomes" id="UP000642180">
    <property type="component" value="Unassembled WGS sequence"/>
</dbReference>
<dbReference type="Pfam" id="PF00717">
    <property type="entry name" value="Peptidase_S24"/>
    <property type="match status" value="1"/>
</dbReference>
<evidence type="ECO:0000313" key="5">
    <source>
        <dbReference type="EMBL" id="GGI17124.1"/>
    </source>
</evidence>
<evidence type="ECO:0000256" key="1">
    <source>
        <dbReference type="ARBA" id="ARBA00023015"/>
    </source>
</evidence>
<protein>
    <recommendedName>
        <fullName evidence="4">Peptidase S24/S26A/S26B/S26C domain-containing protein</fullName>
    </recommendedName>
</protein>
<keyword evidence="1" id="KW-0805">Transcription regulation</keyword>
<dbReference type="EMBL" id="BMDI01000001">
    <property type="protein sequence ID" value="GGI17124.1"/>
    <property type="molecule type" value="Genomic_DNA"/>
</dbReference>
<reference evidence="6" key="1">
    <citation type="journal article" date="2019" name="Int. J. Syst. Evol. Microbiol.">
        <title>The Global Catalogue of Microorganisms (GCM) 10K type strain sequencing project: providing services to taxonomists for standard genome sequencing and annotation.</title>
        <authorList>
            <consortium name="The Broad Institute Genomics Platform"/>
            <consortium name="The Broad Institute Genome Sequencing Center for Infectious Disease"/>
            <person name="Wu L."/>
            <person name="Ma J."/>
        </authorList>
    </citation>
    <scope>NUCLEOTIDE SEQUENCE [LARGE SCALE GENOMIC DNA]</scope>
    <source>
        <strain evidence="6">CCM 2767</strain>
    </source>
</reference>
<dbReference type="SUPFAM" id="SSF51306">
    <property type="entry name" value="LexA/Signal peptidase"/>
    <property type="match status" value="1"/>
</dbReference>
<dbReference type="PANTHER" id="PTHR40661:SF3">
    <property type="entry name" value="FELS-1 PROPHAGE TRANSCRIPTIONAL REGULATOR"/>
    <property type="match status" value="1"/>
</dbReference>
<dbReference type="AlphaFoldDB" id="A0A8J3AQZ4"/>
<accession>A0A8J3AQZ4</accession>
<dbReference type="InterPro" id="IPR039418">
    <property type="entry name" value="LexA-like"/>
</dbReference>
<sequence length="86" mass="9585">MQIRGDSNAPTIGDGDIVLIDIQATDIEDDKIYVIQDAGNLLVRRLQLEPGDKVRTLCDNPSHREFEVARSSLEIVGRLVWRGALL</sequence>
<evidence type="ECO:0000313" key="6">
    <source>
        <dbReference type="Proteomes" id="UP000642180"/>
    </source>
</evidence>
<gene>
    <name evidence="5" type="ORF">GCM10008066_07410</name>
</gene>
<name>A0A8J3AQZ4_9BURK</name>
<evidence type="ECO:0000256" key="3">
    <source>
        <dbReference type="ARBA" id="ARBA00023163"/>
    </source>
</evidence>
<evidence type="ECO:0000256" key="2">
    <source>
        <dbReference type="ARBA" id="ARBA00023125"/>
    </source>
</evidence>
<dbReference type="Gene3D" id="2.10.109.10">
    <property type="entry name" value="Umud Fragment, subunit A"/>
    <property type="match status" value="1"/>
</dbReference>
<dbReference type="InterPro" id="IPR015927">
    <property type="entry name" value="Peptidase_S24_S26A/B/C"/>
</dbReference>
<keyword evidence="3" id="KW-0804">Transcription</keyword>
<dbReference type="PANTHER" id="PTHR40661">
    <property type="match status" value="1"/>
</dbReference>
<feature type="domain" description="Peptidase S24/S26A/S26B/S26C" evidence="4">
    <location>
        <begin position="2"/>
        <end position="80"/>
    </location>
</feature>
<comment type="caution">
    <text evidence="5">The sequence shown here is derived from an EMBL/GenBank/DDBJ whole genome shotgun (WGS) entry which is preliminary data.</text>
</comment>
<organism evidence="5 6">
    <name type="scientific">Oxalicibacterium faecigallinarum</name>
    <dbReference type="NCBI Taxonomy" id="573741"/>
    <lineage>
        <taxon>Bacteria</taxon>
        <taxon>Pseudomonadati</taxon>
        <taxon>Pseudomonadota</taxon>
        <taxon>Betaproteobacteria</taxon>
        <taxon>Burkholderiales</taxon>
        <taxon>Oxalobacteraceae</taxon>
        <taxon>Oxalicibacterium</taxon>
    </lineage>
</organism>
<dbReference type="InterPro" id="IPR036286">
    <property type="entry name" value="LexA/Signal_pep-like_sf"/>
</dbReference>
<proteinExistence type="predicted"/>
<keyword evidence="2" id="KW-0238">DNA-binding</keyword>
<dbReference type="CDD" id="cd06529">
    <property type="entry name" value="S24_LexA-like"/>
    <property type="match status" value="1"/>
</dbReference>
<dbReference type="GO" id="GO:0003677">
    <property type="term" value="F:DNA binding"/>
    <property type="evidence" value="ECO:0007669"/>
    <property type="project" value="UniProtKB-KW"/>
</dbReference>
<keyword evidence="6" id="KW-1185">Reference proteome</keyword>
<evidence type="ECO:0000259" key="4">
    <source>
        <dbReference type="Pfam" id="PF00717"/>
    </source>
</evidence>